<dbReference type="AlphaFoldDB" id="A0ABD6ART8"/>
<dbReference type="Proteomes" id="UP001596545">
    <property type="component" value="Unassembled WGS sequence"/>
</dbReference>
<keyword evidence="3" id="KW-1185">Reference proteome</keyword>
<protein>
    <submittedName>
        <fullName evidence="2">Uncharacterized protein</fullName>
    </submittedName>
</protein>
<accession>A0ABD6ART8</accession>
<evidence type="ECO:0000313" key="3">
    <source>
        <dbReference type="Proteomes" id="UP001596545"/>
    </source>
</evidence>
<evidence type="ECO:0000313" key="2">
    <source>
        <dbReference type="EMBL" id="MFC7326069.1"/>
    </source>
</evidence>
<evidence type="ECO:0000256" key="1">
    <source>
        <dbReference type="SAM" id="MobiDB-lite"/>
    </source>
</evidence>
<dbReference type="RefSeq" id="WP_256409742.1">
    <property type="nucleotide sequence ID" value="NZ_JANHDN010000006.1"/>
</dbReference>
<dbReference type="EMBL" id="JBHTBL010000032">
    <property type="protein sequence ID" value="MFC7326069.1"/>
    <property type="molecule type" value="Genomic_DNA"/>
</dbReference>
<reference evidence="2 3" key="1">
    <citation type="journal article" date="2019" name="Int. J. Syst. Evol. Microbiol.">
        <title>The Global Catalogue of Microorganisms (GCM) 10K type strain sequencing project: providing services to taxonomists for standard genome sequencing and annotation.</title>
        <authorList>
            <consortium name="The Broad Institute Genomics Platform"/>
            <consortium name="The Broad Institute Genome Sequencing Center for Infectious Disease"/>
            <person name="Wu L."/>
            <person name="Ma J."/>
        </authorList>
    </citation>
    <scope>NUCLEOTIDE SEQUENCE [LARGE SCALE GENOMIC DNA]</scope>
    <source>
        <strain evidence="2 3">CGMCC 1.12554</strain>
    </source>
</reference>
<sequence length="128" mass="14479">MSEDSSRIKTLRRARQRQPWTVELLIESAADPMKFKERTPACAACPQPCEADEVCATAVGKAGNLFESMGRDQAYYLVENGMKRLRTRDDATLRTVERERPNTFLALDNERIGETASKNKQPTKSNDK</sequence>
<proteinExistence type="predicted"/>
<feature type="compositionally biased region" description="Polar residues" evidence="1">
    <location>
        <begin position="116"/>
        <end position="128"/>
    </location>
</feature>
<name>A0ABD6ART8_9EURY</name>
<gene>
    <name evidence="2" type="ORF">ACFQMF_16055</name>
</gene>
<feature type="region of interest" description="Disordered" evidence="1">
    <location>
        <begin position="100"/>
        <end position="128"/>
    </location>
</feature>
<comment type="caution">
    <text evidence="2">The sequence shown here is derived from an EMBL/GenBank/DDBJ whole genome shotgun (WGS) entry which is preliminary data.</text>
</comment>
<organism evidence="2 3">
    <name type="scientific">Halorubrum rutilum</name>
    <dbReference type="NCBI Taxonomy" id="1364933"/>
    <lineage>
        <taxon>Archaea</taxon>
        <taxon>Methanobacteriati</taxon>
        <taxon>Methanobacteriota</taxon>
        <taxon>Stenosarchaea group</taxon>
        <taxon>Halobacteria</taxon>
        <taxon>Halobacteriales</taxon>
        <taxon>Haloferacaceae</taxon>
        <taxon>Halorubrum</taxon>
    </lineage>
</organism>